<evidence type="ECO:0000313" key="1">
    <source>
        <dbReference type="EMBL" id="KAH7690635.1"/>
    </source>
</evidence>
<keyword evidence="2" id="KW-1185">Reference proteome</keyword>
<accession>A0ACB7WRA5</accession>
<dbReference type="EMBL" id="CM037012">
    <property type="protein sequence ID" value="KAH7690635.1"/>
    <property type="molecule type" value="Genomic_DNA"/>
</dbReference>
<dbReference type="Proteomes" id="UP000827976">
    <property type="component" value="Chromosome 2"/>
</dbReference>
<dbReference type="EC" id="2.7.11.1" evidence="1"/>
<keyword evidence="1" id="KW-0418">Kinase</keyword>
<organism evidence="1 2">
    <name type="scientific">Dioscorea alata</name>
    <name type="common">Purple yam</name>
    <dbReference type="NCBI Taxonomy" id="55571"/>
    <lineage>
        <taxon>Eukaryota</taxon>
        <taxon>Viridiplantae</taxon>
        <taxon>Streptophyta</taxon>
        <taxon>Embryophyta</taxon>
        <taxon>Tracheophyta</taxon>
        <taxon>Spermatophyta</taxon>
        <taxon>Magnoliopsida</taxon>
        <taxon>Liliopsida</taxon>
        <taxon>Dioscoreales</taxon>
        <taxon>Dioscoreaceae</taxon>
        <taxon>Dioscorea</taxon>
    </lineage>
</organism>
<protein>
    <submittedName>
        <fullName evidence="1">Non-specific serine/threonine protein kinase protein</fullName>
        <ecNumber evidence="1">2.7.11.1</ecNumber>
    </submittedName>
</protein>
<proteinExistence type="predicted"/>
<reference evidence="2" key="1">
    <citation type="journal article" date="2022" name="Nat. Commun.">
        <title>Chromosome evolution and the genetic basis of agronomically important traits in greater yam.</title>
        <authorList>
            <person name="Bredeson J.V."/>
            <person name="Lyons J.B."/>
            <person name="Oniyinde I.O."/>
            <person name="Okereke N.R."/>
            <person name="Kolade O."/>
            <person name="Nnabue I."/>
            <person name="Nwadili C.O."/>
            <person name="Hribova E."/>
            <person name="Parker M."/>
            <person name="Nwogha J."/>
            <person name="Shu S."/>
            <person name="Carlson J."/>
            <person name="Kariba R."/>
            <person name="Muthemba S."/>
            <person name="Knop K."/>
            <person name="Barton G.J."/>
            <person name="Sherwood A.V."/>
            <person name="Lopez-Montes A."/>
            <person name="Asiedu R."/>
            <person name="Jamnadass R."/>
            <person name="Muchugi A."/>
            <person name="Goodstein D."/>
            <person name="Egesi C.N."/>
            <person name="Featherston J."/>
            <person name="Asfaw A."/>
            <person name="Simpson G.G."/>
            <person name="Dolezel J."/>
            <person name="Hendre P.S."/>
            <person name="Van Deynze A."/>
            <person name="Kumar P.L."/>
            <person name="Obidiegwu J.E."/>
            <person name="Bhattacharjee R."/>
            <person name="Rokhsar D.S."/>
        </authorList>
    </citation>
    <scope>NUCLEOTIDE SEQUENCE [LARGE SCALE GENOMIC DNA]</scope>
    <source>
        <strain evidence="2">cv. TDa95/00328</strain>
    </source>
</reference>
<keyword evidence="1" id="KW-0723">Serine/threonine-protein kinase</keyword>
<comment type="caution">
    <text evidence="1">The sequence shown here is derived from an EMBL/GenBank/DDBJ whole genome shotgun (WGS) entry which is preliminary data.</text>
</comment>
<evidence type="ECO:0000313" key="2">
    <source>
        <dbReference type="Proteomes" id="UP000827976"/>
    </source>
</evidence>
<sequence length="1174" mass="130432">MACLLSLFVFLASLIVSTFPPCYVHGTTCIETERIALLSIKADINHIDDQSLFSSWTGHDCCKWQGVSCNHQSRHVIKLDLRPNLSEYYYMPPSKLNSSLIQLHHLKHLDLSMNNFIDSPIPDFIGSLANLEYLNLSHAEFSGAIPHTFKNLSCLRYLDLSSNYNLQPNDLHWLSGMTSLHHLDLSGGNLSKVHGWLHDTNTVLPSLHVLKLSEAELQGGGIYATTDLNFTSLCVLDLSYNSDLNITLLQWFFNLTSLVHLDLFSCALYGKLPVTVGNLSRLRVFSLSYNFFDGVIPESLGNLGSLERLYLSGNQLNGSIPESISNLTNLVRFSLFDNKIGKLPKSIGRLQKLQMFDVSGNQVQGKLPKSIGRLQKLQMLDVSENQVQGMMPASIGDLRNLQNLRFSGNMFTGAIPESFGNLTLLQYCDGSKNNLSGKLPETIRNLVRLERLDLSQNMIVGELPGSIGNLSRLQFLKMGGNGIIGQLPESIGKLTSLTVLDLSMNNISGTLPKSMGKLCKLRKLDLSSNLINGAIDDLVNSLSNCPENKKSIRNSSVSEDTDGMSHLNLVNNRFNGRVPQSIGRLANLRILLLQENSFVGTLTEHHFANLTDLFYMDFSYNLLLLNVPNDWVPPFHATSIMMCSCRISSVFPAWLKTQTELMFLCLSETGISGNVPTWFWNLSPNYLAFLNISHNNLRGILPTLQYSSLEVIDMSHNKFEGLIPDWNSSSLAMIDLSNNSLFGPISLSFAWIEGLSLSHNHINGSIPFFLCNLTNLKALDLSSNNMSGELPHCWNQLSLLTIIDLSNNNFSGSIPGAIVPDTNLQSLHLQKNSLSGNLPLWLKNAKKLVVLDIGENRLSGTIPSWIGSLASLVVLRLRSNLFEGSIPEQLLNLSSLQVLDLAQNNLSGVIFPHTFGGFKAMATSHSERSQLLISQYDQVPIFSGNSSETYKHLESLVISAKGQQREYTKVLLLVTSIDLSCNRLSGKFPDELTSLHGLIFLNLSNNLFNGKLPENIGDMDQIESLDLSSNNFSGIIPPSISALNFLSQLNLSHNKLSGKIPSGNQLQTLDASAFFYNDGLCGYPLSNCTNVTPAQGSFHGGNQDGNRDWFDDLWLYIGLASGFIVGFWMFIVFIMIKESRRMSYFRSIDRVYDWIYVKLVIYSGRLKLILARRN</sequence>
<keyword evidence="1" id="KW-0808">Transferase</keyword>
<gene>
    <name evidence="1" type="ORF">IHE45_02G061200</name>
</gene>
<name>A0ACB7WRA5_DIOAL</name>